<evidence type="ECO:0000256" key="1">
    <source>
        <dbReference type="SAM" id="MobiDB-lite"/>
    </source>
</evidence>
<sequence length="172" mass="19150">MANPYTFLRPHIDLFFQRSLVSPPLPPCSSPPPPPFTKDALPLFSLLPSSHDYNHGYSNDQRQKKEVEVMKDVEIKLQIGPPSPNPNCSLDDLAKRTTIDTNDDDHKVEEGDEPGSEEGTTSDGQCMEYLAIGKLTKGKYWIPTPAQILIGPTVFACPVCCKTFSRYNNLQV</sequence>
<reference evidence="2" key="2">
    <citation type="journal article" date="2015" name="Data Brief">
        <title>Shoot transcriptome of the giant reed, Arundo donax.</title>
        <authorList>
            <person name="Barrero R.A."/>
            <person name="Guerrero F.D."/>
            <person name="Moolhuijzen P."/>
            <person name="Goolsby J.A."/>
            <person name="Tidwell J."/>
            <person name="Bellgard S.E."/>
            <person name="Bellgard M.I."/>
        </authorList>
    </citation>
    <scope>NUCLEOTIDE SEQUENCE</scope>
    <source>
        <tissue evidence="2">Shoot tissue taken approximately 20 cm above the soil surface</tissue>
    </source>
</reference>
<reference evidence="2" key="1">
    <citation type="submission" date="2014-09" db="EMBL/GenBank/DDBJ databases">
        <authorList>
            <person name="Magalhaes I.L.F."/>
            <person name="Oliveira U."/>
            <person name="Santos F.R."/>
            <person name="Vidigal T.H.D.A."/>
            <person name="Brescovit A.D."/>
            <person name="Santos A.J."/>
        </authorList>
    </citation>
    <scope>NUCLEOTIDE SEQUENCE</scope>
    <source>
        <tissue evidence="2">Shoot tissue taken approximately 20 cm above the soil surface</tissue>
    </source>
</reference>
<dbReference type="AlphaFoldDB" id="A0A0A9GB54"/>
<feature type="region of interest" description="Disordered" evidence="1">
    <location>
        <begin position="78"/>
        <end position="123"/>
    </location>
</feature>
<proteinExistence type="predicted"/>
<dbReference type="InterPro" id="IPR043584">
    <property type="entry name" value="WIP1/2/3/4/5/6"/>
</dbReference>
<name>A0A0A9GB54_ARUDO</name>
<evidence type="ECO:0000313" key="2">
    <source>
        <dbReference type="EMBL" id="JAE21707.1"/>
    </source>
</evidence>
<accession>A0A0A9GB54</accession>
<protein>
    <recommendedName>
        <fullName evidence="3">C2H2-type domain-containing protein</fullName>
    </recommendedName>
</protein>
<dbReference type="GO" id="GO:0005634">
    <property type="term" value="C:nucleus"/>
    <property type="evidence" value="ECO:0007669"/>
    <property type="project" value="TreeGrafter"/>
</dbReference>
<organism evidence="2">
    <name type="scientific">Arundo donax</name>
    <name type="common">Giant reed</name>
    <name type="synonym">Donax arundinaceus</name>
    <dbReference type="NCBI Taxonomy" id="35708"/>
    <lineage>
        <taxon>Eukaryota</taxon>
        <taxon>Viridiplantae</taxon>
        <taxon>Streptophyta</taxon>
        <taxon>Embryophyta</taxon>
        <taxon>Tracheophyta</taxon>
        <taxon>Spermatophyta</taxon>
        <taxon>Magnoliopsida</taxon>
        <taxon>Liliopsida</taxon>
        <taxon>Poales</taxon>
        <taxon>Poaceae</taxon>
        <taxon>PACMAD clade</taxon>
        <taxon>Arundinoideae</taxon>
        <taxon>Arundineae</taxon>
        <taxon>Arundo</taxon>
    </lineage>
</organism>
<dbReference type="PANTHER" id="PTHR45878">
    <property type="entry name" value="ZINC FINGER PROTEIN WIP2"/>
    <property type="match status" value="1"/>
</dbReference>
<dbReference type="EMBL" id="GBRH01176189">
    <property type="protein sequence ID" value="JAE21707.1"/>
    <property type="molecule type" value="Transcribed_RNA"/>
</dbReference>
<dbReference type="PANTHER" id="PTHR45878:SF1">
    <property type="entry name" value="ZINC FINGER PROTEIN WIP2"/>
    <property type="match status" value="1"/>
</dbReference>
<dbReference type="GO" id="GO:0003700">
    <property type="term" value="F:DNA-binding transcription factor activity"/>
    <property type="evidence" value="ECO:0007669"/>
    <property type="project" value="InterPro"/>
</dbReference>
<feature type="compositionally biased region" description="Basic and acidic residues" evidence="1">
    <location>
        <begin position="92"/>
        <end position="109"/>
    </location>
</feature>
<evidence type="ECO:0008006" key="3">
    <source>
        <dbReference type="Google" id="ProtNLM"/>
    </source>
</evidence>